<keyword evidence="9 11" id="KW-0472">Membrane</keyword>
<protein>
    <submittedName>
        <fullName evidence="15">Iron complex outermembrane receptor protein</fullName>
    </submittedName>
</protein>
<evidence type="ECO:0000256" key="4">
    <source>
        <dbReference type="ARBA" id="ARBA00022496"/>
    </source>
</evidence>
<feature type="domain" description="TonB-dependent receptor plug" evidence="14">
    <location>
        <begin position="47"/>
        <end position="157"/>
    </location>
</feature>
<keyword evidence="7" id="KW-0406">Ion transport</keyword>
<keyword evidence="15" id="KW-0675">Receptor</keyword>
<dbReference type="Pfam" id="PF07715">
    <property type="entry name" value="Plug"/>
    <property type="match status" value="1"/>
</dbReference>
<keyword evidence="2 11" id="KW-0813">Transport</keyword>
<comment type="subcellular location">
    <subcellularLocation>
        <location evidence="1 11">Cell outer membrane</location>
        <topology evidence="1 11">Multi-pass membrane protein</topology>
    </subcellularLocation>
</comment>
<gene>
    <name evidence="15" type="ORF">FHS09_000626</name>
</gene>
<dbReference type="Pfam" id="PF00593">
    <property type="entry name" value="TonB_dep_Rec_b-barrel"/>
    <property type="match status" value="1"/>
</dbReference>
<keyword evidence="3 11" id="KW-1134">Transmembrane beta strand</keyword>
<feature type="domain" description="TonB-dependent receptor-like beta-barrel" evidence="13">
    <location>
        <begin position="301"/>
        <end position="779"/>
    </location>
</feature>
<sequence>MKKKQLSLAIGLAGNLTLVLWGQPGIAQQAREIEEVVVTAQKRSENLQDVPISVSAIQGDALTRAGYSSIQDLAGAVPSLVVSDSVSYGLAPVAIRGIGGPAGSGSLLTEQPVAVYVDGVYVRALGQSVADFLDVDNIQVLRGPQGTLYGRNSTAGALLIDTRRPSGEFSGYTRFSYDSYDNAKVSGAVNLPLIEDVLAMRAAISHRSGGDWAENIIDGREFGGGRGTAGRVSLRFTPNSDVTVDLIGEIARGEDRPATLQLATLELGPVIPGLPLQLYQGSPHVRRSDYEETLDDREVQIIGKQYTETESENVTLLADWQLSEAVTLASVTGYRHFNVSGFQDSTPWVTGALPGTPGAEFWNNLTGMPPPNNRENSRLINPANSAFSLGWNTSDQDYTSWSQELRLASDSGSFRWTAGLYYAYEEVDGFIRIVNEQGGPPMAAPGIPPLVPGSAAGLDLGFNTTQETHSYAVFADGTLDLSDTWSLTGGLRYSRDEKEATVTNTVQTLRTSVVPPLDAGTTVACPGATNDCEASFEKVTPRVVLNFAPTDSGMYYASYSRGFTSGGFNNFGDIGGTLPDRPLEVGSETITNYELGAKHELFNRRARLNISAFWSDYNDLQIRQAVNTGGVAIINVPEARTRGIEFEGLLRATENLTLTLNGSWLDTEILDGTLFGFPDDIGTITMGSLQTPAAVDVSGNRMTRSPEWIGNFSADYRYPTSFGYISGQATLRMQSETHFTETNQDLDQFIGESWEEVDLRLAVGPDDEKWEIALFARNIFDDRHATQIVPFFNLPNATLNAPRTLGVSFSLSRH</sequence>
<evidence type="ECO:0000313" key="16">
    <source>
        <dbReference type="Proteomes" id="UP000535937"/>
    </source>
</evidence>
<dbReference type="InterPro" id="IPR039426">
    <property type="entry name" value="TonB-dep_rcpt-like"/>
</dbReference>
<dbReference type="AlphaFoldDB" id="A0A7W4Z7J6"/>
<dbReference type="InterPro" id="IPR000531">
    <property type="entry name" value="Beta-barrel_TonB"/>
</dbReference>
<evidence type="ECO:0000256" key="5">
    <source>
        <dbReference type="ARBA" id="ARBA00022692"/>
    </source>
</evidence>
<dbReference type="PROSITE" id="PS52016">
    <property type="entry name" value="TONB_DEPENDENT_REC_3"/>
    <property type="match status" value="1"/>
</dbReference>
<evidence type="ECO:0000259" key="13">
    <source>
        <dbReference type="Pfam" id="PF00593"/>
    </source>
</evidence>
<keyword evidence="4" id="KW-0410">Iron transport</keyword>
<keyword evidence="5 11" id="KW-0812">Transmembrane</keyword>
<keyword evidence="10 11" id="KW-0998">Cell outer membrane</keyword>
<dbReference type="GO" id="GO:0006826">
    <property type="term" value="P:iron ion transport"/>
    <property type="evidence" value="ECO:0007669"/>
    <property type="project" value="UniProtKB-KW"/>
</dbReference>
<dbReference type="SUPFAM" id="SSF56935">
    <property type="entry name" value="Porins"/>
    <property type="match status" value="1"/>
</dbReference>
<organism evidence="15 16">
    <name type="scientific">Microbulbifer rhizosphaerae</name>
    <dbReference type="NCBI Taxonomy" id="1562603"/>
    <lineage>
        <taxon>Bacteria</taxon>
        <taxon>Pseudomonadati</taxon>
        <taxon>Pseudomonadota</taxon>
        <taxon>Gammaproteobacteria</taxon>
        <taxon>Cellvibrionales</taxon>
        <taxon>Microbulbiferaceae</taxon>
        <taxon>Microbulbifer</taxon>
    </lineage>
</organism>
<evidence type="ECO:0000256" key="9">
    <source>
        <dbReference type="ARBA" id="ARBA00023136"/>
    </source>
</evidence>
<dbReference type="Proteomes" id="UP000535937">
    <property type="component" value="Unassembled WGS sequence"/>
</dbReference>
<evidence type="ECO:0000256" key="11">
    <source>
        <dbReference type="PROSITE-ProRule" id="PRU01360"/>
    </source>
</evidence>
<evidence type="ECO:0000256" key="2">
    <source>
        <dbReference type="ARBA" id="ARBA00022448"/>
    </source>
</evidence>
<dbReference type="PANTHER" id="PTHR32552:SF81">
    <property type="entry name" value="TONB-DEPENDENT OUTER MEMBRANE RECEPTOR"/>
    <property type="match status" value="1"/>
</dbReference>
<proteinExistence type="inferred from homology"/>
<evidence type="ECO:0000256" key="3">
    <source>
        <dbReference type="ARBA" id="ARBA00022452"/>
    </source>
</evidence>
<evidence type="ECO:0000259" key="14">
    <source>
        <dbReference type="Pfam" id="PF07715"/>
    </source>
</evidence>
<evidence type="ECO:0000313" key="15">
    <source>
        <dbReference type="EMBL" id="MBB3059818.1"/>
    </source>
</evidence>
<dbReference type="InterPro" id="IPR036942">
    <property type="entry name" value="Beta-barrel_TonB_sf"/>
</dbReference>
<reference evidence="15 16" key="1">
    <citation type="submission" date="2020-08" db="EMBL/GenBank/DDBJ databases">
        <title>Genomic Encyclopedia of Type Strains, Phase III (KMG-III): the genomes of soil and plant-associated and newly described type strains.</title>
        <authorList>
            <person name="Whitman W."/>
        </authorList>
    </citation>
    <scope>NUCLEOTIDE SEQUENCE [LARGE SCALE GENOMIC DNA]</scope>
    <source>
        <strain evidence="15 16">CECT 8799</strain>
    </source>
</reference>
<evidence type="ECO:0000256" key="8">
    <source>
        <dbReference type="ARBA" id="ARBA00023077"/>
    </source>
</evidence>
<name>A0A7W4Z7J6_9GAMM</name>
<evidence type="ECO:0000256" key="1">
    <source>
        <dbReference type="ARBA" id="ARBA00004571"/>
    </source>
</evidence>
<dbReference type="RefSeq" id="WP_183456563.1">
    <property type="nucleotide sequence ID" value="NZ_JACHWZ010000002.1"/>
</dbReference>
<keyword evidence="6" id="KW-0408">Iron</keyword>
<comment type="similarity">
    <text evidence="11 12">Belongs to the TonB-dependent receptor family.</text>
</comment>
<evidence type="ECO:0000256" key="7">
    <source>
        <dbReference type="ARBA" id="ARBA00023065"/>
    </source>
</evidence>
<keyword evidence="16" id="KW-1185">Reference proteome</keyword>
<keyword evidence="8 12" id="KW-0798">TonB box</keyword>
<dbReference type="Gene3D" id="2.40.170.20">
    <property type="entry name" value="TonB-dependent receptor, beta-barrel domain"/>
    <property type="match status" value="1"/>
</dbReference>
<comment type="caution">
    <text evidence="15">The sequence shown here is derived from an EMBL/GenBank/DDBJ whole genome shotgun (WGS) entry which is preliminary data.</text>
</comment>
<dbReference type="GO" id="GO:0009279">
    <property type="term" value="C:cell outer membrane"/>
    <property type="evidence" value="ECO:0007669"/>
    <property type="project" value="UniProtKB-SubCell"/>
</dbReference>
<evidence type="ECO:0000256" key="12">
    <source>
        <dbReference type="RuleBase" id="RU003357"/>
    </source>
</evidence>
<dbReference type="EMBL" id="JACHWZ010000002">
    <property type="protein sequence ID" value="MBB3059818.1"/>
    <property type="molecule type" value="Genomic_DNA"/>
</dbReference>
<accession>A0A7W4Z7J6</accession>
<evidence type="ECO:0000256" key="6">
    <source>
        <dbReference type="ARBA" id="ARBA00023004"/>
    </source>
</evidence>
<dbReference type="PANTHER" id="PTHR32552">
    <property type="entry name" value="FERRICHROME IRON RECEPTOR-RELATED"/>
    <property type="match status" value="1"/>
</dbReference>
<evidence type="ECO:0000256" key="10">
    <source>
        <dbReference type="ARBA" id="ARBA00023237"/>
    </source>
</evidence>
<dbReference type="InterPro" id="IPR012910">
    <property type="entry name" value="Plug_dom"/>
</dbReference>